<dbReference type="Proteomes" id="UP000050471">
    <property type="component" value="Unassembled WGS sequence"/>
</dbReference>
<dbReference type="EMBL" id="LKBA01000008">
    <property type="protein sequence ID" value="KPN62899.1"/>
    <property type="molecule type" value="Genomic_DNA"/>
</dbReference>
<dbReference type="InterPro" id="IPR005182">
    <property type="entry name" value="YdbS-like_PH"/>
</dbReference>
<keyword evidence="1" id="KW-0812">Transmembrane</keyword>
<dbReference type="OrthoDB" id="6088889at2"/>
<dbReference type="RefSeq" id="WP_055190799.1">
    <property type="nucleotide sequence ID" value="NZ_FPBS01000071.1"/>
</dbReference>
<dbReference type="Pfam" id="PF03703">
    <property type="entry name" value="bPH_2"/>
    <property type="match status" value="1"/>
</dbReference>
<keyword evidence="4" id="KW-1185">Reference proteome</keyword>
<dbReference type="AlphaFoldDB" id="A0A0N8IBE7"/>
<name>A0A0N8IBE7_9RHOB</name>
<comment type="caution">
    <text evidence="3">The sequence shown here is derived from an EMBL/GenBank/DDBJ whole genome shotgun (WGS) entry which is preliminary data.</text>
</comment>
<organism evidence="3 4">
    <name type="scientific">Aliiroseovarius crassostreae</name>
    <dbReference type="NCBI Taxonomy" id="154981"/>
    <lineage>
        <taxon>Bacteria</taxon>
        <taxon>Pseudomonadati</taxon>
        <taxon>Pseudomonadota</taxon>
        <taxon>Alphaproteobacteria</taxon>
        <taxon>Rhodobacterales</taxon>
        <taxon>Paracoccaceae</taxon>
        <taxon>Aliiroseovarius</taxon>
    </lineage>
</organism>
<dbReference type="PANTHER" id="PTHR37938">
    <property type="entry name" value="BLL0215 PROTEIN"/>
    <property type="match status" value="1"/>
</dbReference>
<protein>
    <recommendedName>
        <fullName evidence="2">YdbS-like PH domain-containing protein</fullName>
    </recommendedName>
</protein>
<feature type="transmembrane region" description="Helical" evidence="1">
    <location>
        <begin position="26"/>
        <end position="48"/>
    </location>
</feature>
<accession>A0A0N8IBE7</accession>
<evidence type="ECO:0000313" key="4">
    <source>
        <dbReference type="Proteomes" id="UP000050471"/>
    </source>
</evidence>
<evidence type="ECO:0000259" key="2">
    <source>
        <dbReference type="Pfam" id="PF03703"/>
    </source>
</evidence>
<dbReference type="PANTHER" id="PTHR37938:SF1">
    <property type="entry name" value="BLL0215 PROTEIN"/>
    <property type="match status" value="1"/>
</dbReference>
<gene>
    <name evidence="3" type="ORF">AKJ29_01775</name>
</gene>
<keyword evidence="1" id="KW-1133">Transmembrane helix</keyword>
<dbReference type="STRING" id="154981.AKJ29_01775"/>
<sequence length="138" mass="15396">MSAEKNASEVLYVSRPVMFRDKPFRFAFYLITTPILIGLIGFGVWYLACLANRLTVTKHQMTREVGILSKERTEVALESIRSVNVKQSLMNRIFDTGQVSISTIGDNPEIVLSGLPRPNEIRTIVNDSRDNHAVAGTA</sequence>
<evidence type="ECO:0000313" key="3">
    <source>
        <dbReference type="EMBL" id="KPN62899.1"/>
    </source>
</evidence>
<keyword evidence="1" id="KW-0472">Membrane</keyword>
<proteinExistence type="predicted"/>
<feature type="domain" description="YdbS-like PH" evidence="2">
    <location>
        <begin position="53"/>
        <end position="123"/>
    </location>
</feature>
<evidence type="ECO:0000256" key="1">
    <source>
        <dbReference type="SAM" id="Phobius"/>
    </source>
</evidence>
<reference evidence="3 4" key="1">
    <citation type="submission" date="2015-09" db="EMBL/GenBank/DDBJ databases">
        <title>Draft genome sequence of Aliiroseovarius crassostreae CV919-312TSm, the causative agent of Roseovarius Oyster Disease (formerly Juvenile Oyster Disease).</title>
        <authorList>
            <person name="Kessner L."/>
            <person name="Spinard E."/>
            <person name="Nelson D."/>
        </authorList>
    </citation>
    <scope>NUCLEOTIDE SEQUENCE [LARGE SCALE GENOMIC DNA]</scope>
    <source>
        <strain evidence="3 4">CV919-312</strain>
    </source>
</reference>